<proteinExistence type="inferred from homology"/>
<dbReference type="AlphaFoldDB" id="A0A1Q3ECS1"/>
<evidence type="ECO:0000256" key="2">
    <source>
        <dbReference type="ARBA" id="ARBA00005830"/>
    </source>
</evidence>
<accession>A0A1Q3ECS1</accession>
<dbReference type="STRING" id="5353.A0A1Q3ECS1"/>
<name>A0A1Q3ECS1_LENED</name>
<keyword evidence="4" id="KW-1185">Reference proteome</keyword>
<gene>
    <name evidence="3" type="ORF">LENED_006817</name>
</gene>
<dbReference type="PANTHER" id="PTHR20883:SF48">
    <property type="entry name" value="ECTOINE DIOXYGENASE"/>
    <property type="match status" value="1"/>
</dbReference>
<dbReference type="Gene3D" id="2.60.120.620">
    <property type="entry name" value="q2cbj1_9rhob like domain"/>
    <property type="match status" value="1"/>
</dbReference>
<comment type="caution">
    <text evidence="3">The sequence shown here is derived from an EMBL/GenBank/DDBJ whole genome shotgun (WGS) entry which is preliminary data.</text>
</comment>
<reference evidence="3 4" key="1">
    <citation type="submission" date="2016-08" db="EMBL/GenBank/DDBJ databases">
        <authorList>
            <consortium name="Lentinula edodes genome sequencing consortium"/>
            <person name="Sakamoto Y."/>
            <person name="Nakade K."/>
            <person name="Sato S."/>
            <person name="Yoshida Y."/>
            <person name="Miyazaki K."/>
            <person name="Natsume S."/>
            <person name="Konno N."/>
        </authorList>
    </citation>
    <scope>NUCLEOTIDE SEQUENCE [LARGE SCALE GENOMIC DNA]</scope>
    <source>
        <strain evidence="3 4">NBRC 111202</strain>
    </source>
</reference>
<dbReference type="EMBL" id="BDGU01000220">
    <property type="protein sequence ID" value="GAW04988.1"/>
    <property type="molecule type" value="Genomic_DNA"/>
</dbReference>
<organism evidence="3 4">
    <name type="scientific">Lentinula edodes</name>
    <name type="common">Shiitake mushroom</name>
    <name type="synonym">Lentinus edodes</name>
    <dbReference type="NCBI Taxonomy" id="5353"/>
    <lineage>
        <taxon>Eukaryota</taxon>
        <taxon>Fungi</taxon>
        <taxon>Dikarya</taxon>
        <taxon>Basidiomycota</taxon>
        <taxon>Agaricomycotina</taxon>
        <taxon>Agaricomycetes</taxon>
        <taxon>Agaricomycetidae</taxon>
        <taxon>Agaricales</taxon>
        <taxon>Marasmiineae</taxon>
        <taxon>Omphalotaceae</taxon>
        <taxon>Lentinula</taxon>
    </lineage>
</organism>
<dbReference type="GO" id="GO:0016491">
    <property type="term" value="F:oxidoreductase activity"/>
    <property type="evidence" value="ECO:0007669"/>
    <property type="project" value="UniProtKB-ARBA"/>
</dbReference>
<dbReference type="InterPro" id="IPR008775">
    <property type="entry name" value="Phytyl_CoA_dOase-like"/>
</dbReference>
<evidence type="ECO:0000313" key="4">
    <source>
        <dbReference type="Proteomes" id="UP000188533"/>
    </source>
</evidence>
<protein>
    <submittedName>
        <fullName evidence="3">Epoxidase subunit a</fullName>
    </submittedName>
</protein>
<comment type="cofactor">
    <cofactor evidence="1">
        <name>Fe cation</name>
        <dbReference type="ChEBI" id="CHEBI:24875"/>
    </cofactor>
</comment>
<reference evidence="3 4" key="2">
    <citation type="submission" date="2017-02" db="EMBL/GenBank/DDBJ databases">
        <title>A genome survey and senescence transcriptome analysis in Lentinula edodes.</title>
        <authorList>
            <person name="Sakamoto Y."/>
            <person name="Nakade K."/>
            <person name="Sato S."/>
            <person name="Yoshida Y."/>
            <person name="Miyazaki K."/>
            <person name="Natsume S."/>
            <person name="Konno N."/>
        </authorList>
    </citation>
    <scope>NUCLEOTIDE SEQUENCE [LARGE SCALE GENOMIC DNA]</scope>
    <source>
        <strain evidence="3 4">NBRC 111202</strain>
    </source>
</reference>
<dbReference type="Pfam" id="PF05721">
    <property type="entry name" value="PhyH"/>
    <property type="match status" value="1"/>
</dbReference>
<dbReference type="GO" id="GO:0046872">
    <property type="term" value="F:metal ion binding"/>
    <property type="evidence" value="ECO:0007669"/>
    <property type="project" value="UniProtKB-ARBA"/>
</dbReference>
<evidence type="ECO:0000313" key="3">
    <source>
        <dbReference type="EMBL" id="GAW04988.1"/>
    </source>
</evidence>
<evidence type="ECO:0000256" key="1">
    <source>
        <dbReference type="ARBA" id="ARBA00001962"/>
    </source>
</evidence>
<dbReference type="SUPFAM" id="SSF51197">
    <property type="entry name" value="Clavaminate synthase-like"/>
    <property type="match status" value="1"/>
</dbReference>
<dbReference type="PANTHER" id="PTHR20883">
    <property type="entry name" value="PHYTANOYL-COA DIOXYGENASE DOMAIN CONTAINING 1"/>
    <property type="match status" value="1"/>
</dbReference>
<dbReference type="Proteomes" id="UP000188533">
    <property type="component" value="Unassembled WGS sequence"/>
</dbReference>
<comment type="similarity">
    <text evidence="2">Belongs to the PhyH family.</text>
</comment>
<sequence>MVHITPDRKAAFARDGFLVLPAISKEISHNIEKWANEVKNLPYRPDTWMHYDEVIKSSKSSSTEEKVLCRTENFADYHEGFKELFRGAEMTSILEQLTGEPMVLFKEKINYEQPQAGGYQAHIDSLGYRHIGNVSHLSILMAAEPATLENGCLEVVASSHKMSIPIDKNKCIQQEWCDEQKWIPVPLESGQFLVFGSYLAHRSAPNKSDKGQAAIYATYNAISDGGDRREAYYEDRRKLWPPTAERLPEERYDAGAKIYGFGTPMLSIVEDGYKNSGL</sequence>